<keyword evidence="3 6" id="KW-0812">Transmembrane</keyword>
<evidence type="ECO:0000313" key="8">
    <source>
        <dbReference type="Proteomes" id="UP001595816"/>
    </source>
</evidence>
<dbReference type="Proteomes" id="UP001595816">
    <property type="component" value="Unassembled WGS sequence"/>
</dbReference>
<evidence type="ECO:0000256" key="4">
    <source>
        <dbReference type="ARBA" id="ARBA00022989"/>
    </source>
</evidence>
<dbReference type="InterPro" id="IPR036259">
    <property type="entry name" value="MFS_trans_sf"/>
</dbReference>
<dbReference type="RefSeq" id="WP_253754914.1">
    <property type="nucleotide sequence ID" value="NZ_JAMZDZ010000001.1"/>
</dbReference>
<sequence length="410" mass="41316">MTAVLDTPAPTVVPAYRVAQFRRYATGQAVSVLGDQVWYVALSWAAVQIASPGVAGVLLSVSALPRLALMLFGGVLVDRRDPRRLMVHSDVVRGLICVAAAAVAVWQPSVLLLVVVALAFGAADAVFLPAAGALQPRLLDPTQYAGANALTSTVNRLALTLGAPLGGILVATGGLPTALAVNAVTFGISVLALRSLRPAPAATKSTSDGTKGALREGLRYIAGHRELRATLLVGLLGNLGFVGPMNVGLALASQSSGWGATGVGLLLSGFGVGAILAGLVMLRRRPVRHIGPIAAVCFALQGIAVVIPAVTNSLPLAVAATAVAGLTSGPAGILLGSLTQSATDDAYRGRVSSVNSLANLGLTPLVMAAAGWAADLFGLVPAMTVSGALELVAAVGCVALPALRTARLPR</sequence>
<evidence type="ECO:0000256" key="2">
    <source>
        <dbReference type="ARBA" id="ARBA00022475"/>
    </source>
</evidence>
<dbReference type="Pfam" id="PF07690">
    <property type="entry name" value="MFS_1"/>
    <property type="match status" value="1"/>
</dbReference>
<dbReference type="PANTHER" id="PTHR23513">
    <property type="entry name" value="INTEGRAL MEMBRANE EFFLUX PROTEIN-RELATED"/>
    <property type="match status" value="1"/>
</dbReference>
<proteinExistence type="predicted"/>
<keyword evidence="8" id="KW-1185">Reference proteome</keyword>
<evidence type="ECO:0000256" key="3">
    <source>
        <dbReference type="ARBA" id="ARBA00022692"/>
    </source>
</evidence>
<feature type="transmembrane region" description="Helical" evidence="6">
    <location>
        <begin position="289"/>
        <end position="310"/>
    </location>
</feature>
<evidence type="ECO:0000313" key="7">
    <source>
        <dbReference type="EMBL" id="MFC4131409.1"/>
    </source>
</evidence>
<comment type="subcellular location">
    <subcellularLocation>
        <location evidence="1">Cell membrane</location>
        <topology evidence="1">Multi-pass membrane protein</topology>
    </subcellularLocation>
</comment>
<dbReference type="CDD" id="cd06173">
    <property type="entry name" value="MFS_MefA_like"/>
    <property type="match status" value="1"/>
</dbReference>
<feature type="transmembrane region" description="Helical" evidence="6">
    <location>
        <begin position="229"/>
        <end position="252"/>
    </location>
</feature>
<reference evidence="8" key="1">
    <citation type="journal article" date="2019" name="Int. J. Syst. Evol. Microbiol.">
        <title>The Global Catalogue of Microorganisms (GCM) 10K type strain sequencing project: providing services to taxonomists for standard genome sequencing and annotation.</title>
        <authorList>
            <consortium name="The Broad Institute Genomics Platform"/>
            <consortium name="The Broad Institute Genome Sequencing Center for Infectious Disease"/>
            <person name="Wu L."/>
            <person name="Ma J."/>
        </authorList>
    </citation>
    <scope>NUCLEOTIDE SEQUENCE [LARGE SCALE GENOMIC DNA]</scope>
    <source>
        <strain evidence="8">CGMCC 4.7289</strain>
    </source>
</reference>
<feature type="transmembrane region" description="Helical" evidence="6">
    <location>
        <begin position="316"/>
        <end position="336"/>
    </location>
</feature>
<keyword evidence="5 6" id="KW-0472">Membrane</keyword>
<feature type="transmembrane region" description="Helical" evidence="6">
    <location>
        <begin position="357"/>
        <end position="374"/>
    </location>
</feature>
<dbReference type="EMBL" id="JBHSAY010000006">
    <property type="protein sequence ID" value="MFC4131409.1"/>
    <property type="molecule type" value="Genomic_DNA"/>
</dbReference>
<accession>A0ABV8LMA4</accession>
<feature type="transmembrane region" description="Helical" evidence="6">
    <location>
        <begin position="380"/>
        <end position="403"/>
    </location>
</feature>
<dbReference type="PRINTS" id="PR01988">
    <property type="entry name" value="EXPORTERBACE"/>
</dbReference>
<dbReference type="Gene3D" id="1.20.1250.20">
    <property type="entry name" value="MFS general substrate transporter like domains"/>
    <property type="match status" value="1"/>
</dbReference>
<evidence type="ECO:0000256" key="6">
    <source>
        <dbReference type="SAM" id="Phobius"/>
    </source>
</evidence>
<keyword evidence="2" id="KW-1003">Cell membrane</keyword>
<evidence type="ECO:0000256" key="1">
    <source>
        <dbReference type="ARBA" id="ARBA00004651"/>
    </source>
</evidence>
<organism evidence="7 8">
    <name type="scientific">Hamadaea flava</name>
    <dbReference type="NCBI Taxonomy" id="1742688"/>
    <lineage>
        <taxon>Bacteria</taxon>
        <taxon>Bacillati</taxon>
        <taxon>Actinomycetota</taxon>
        <taxon>Actinomycetes</taxon>
        <taxon>Micromonosporales</taxon>
        <taxon>Micromonosporaceae</taxon>
        <taxon>Hamadaea</taxon>
    </lineage>
</organism>
<evidence type="ECO:0000256" key="5">
    <source>
        <dbReference type="ARBA" id="ARBA00023136"/>
    </source>
</evidence>
<name>A0ABV8LMA4_9ACTN</name>
<comment type="caution">
    <text evidence="7">The sequence shown here is derived from an EMBL/GenBank/DDBJ whole genome shotgun (WGS) entry which is preliminary data.</text>
</comment>
<gene>
    <name evidence="7" type="ORF">ACFOZ4_12420</name>
</gene>
<protein>
    <submittedName>
        <fullName evidence="7">MFS transporter</fullName>
    </submittedName>
</protein>
<dbReference type="InterPro" id="IPR022324">
    <property type="entry name" value="Bacilysin_exporter_BacE_put"/>
</dbReference>
<dbReference type="SUPFAM" id="SSF103473">
    <property type="entry name" value="MFS general substrate transporter"/>
    <property type="match status" value="1"/>
</dbReference>
<keyword evidence="4 6" id="KW-1133">Transmembrane helix</keyword>
<dbReference type="PANTHER" id="PTHR23513:SF17">
    <property type="entry name" value="MEMBRANE PROTEIN"/>
    <property type="match status" value="1"/>
</dbReference>
<feature type="transmembrane region" description="Helical" evidence="6">
    <location>
        <begin position="178"/>
        <end position="196"/>
    </location>
</feature>
<dbReference type="InterPro" id="IPR011701">
    <property type="entry name" value="MFS"/>
</dbReference>
<feature type="transmembrane region" description="Helical" evidence="6">
    <location>
        <begin position="258"/>
        <end position="282"/>
    </location>
</feature>